<evidence type="ECO:0000313" key="2">
    <source>
        <dbReference type="EMBL" id="PFG73066.1"/>
    </source>
</evidence>
<reference evidence="2 3" key="1">
    <citation type="submission" date="2017-09" db="EMBL/GenBank/DDBJ databases">
        <title>Sequencing the genomes of two abundant thermophiles in Great Basin hot springs: Thermocrinis jamiesonii and novel Chloroflexi Thermoflexus hugenholtzii.</title>
        <authorList>
            <person name="Hedlund B."/>
        </authorList>
    </citation>
    <scope>NUCLEOTIDE SEQUENCE [LARGE SCALE GENOMIC DNA]</scope>
    <source>
        <strain evidence="2 3">G233</strain>
    </source>
</reference>
<feature type="domain" description="N-acetyltransferase" evidence="1">
    <location>
        <begin position="121"/>
        <end position="269"/>
    </location>
</feature>
<keyword evidence="3" id="KW-1185">Reference proteome</keyword>
<dbReference type="SUPFAM" id="SSF55729">
    <property type="entry name" value="Acyl-CoA N-acyltransferases (Nat)"/>
    <property type="match status" value="2"/>
</dbReference>
<dbReference type="Pfam" id="PF00583">
    <property type="entry name" value="Acetyltransf_1"/>
    <property type="match status" value="1"/>
</dbReference>
<comment type="caution">
    <text evidence="2">The sequence shown here is derived from an EMBL/GenBank/DDBJ whole genome shotgun (WGS) entry which is preliminary data.</text>
</comment>
<dbReference type="InterPro" id="IPR000182">
    <property type="entry name" value="GNAT_dom"/>
</dbReference>
<dbReference type="GO" id="GO:0016747">
    <property type="term" value="F:acyltransferase activity, transferring groups other than amino-acyl groups"/>
    <property type="evidence" value="ECO:0007669"/>
    <property type="project" value="InterPro"/>
</dbReference>
<keyword evidence="2" id="KW-0808">Transferase</keyword>
<dbReference type="EMBL" id="PDJQ01000001">
    <property type="protein sequence ID" value="PFG73066.1"/>
    <property type="molecule type" value="Genomic_DNA"/>
</dbReference>
<evidence type="ECO:0000313" key="3">
    <source>
        <dbReference type="Proteomes" id="UP000223071"/>
    </source>
</evidence>
<dbReference type="PROSITE" id="PS51186">
    <property type="entry name" value="GNAT"/>
    <property type="match status" value="1"/>
</dbReference>
<name>A0A2A9HDJ2_TEPT2</name>
<proteinExistence type="predicted"/>
<dbReference type="AlphaFoldDB" id="A0A2A9HDJ2"/>
<dbReference type="InterPro" id="IPR016181">
    <property type="entry name" value="Acyl_CoA_acyltransferase"/>
</dbReference>
<accession>A0A2A9HDJ2</accession>
<dbReference type="Gene3D" id="3.40.630.30">
    <property type="match status" value="1"/>
</dbReference>
<dbReference type="RefSeq" id="WP_098502549.1">
    <property type="nucleotide sequence ID" value="NZ_PDJQ01000001.1"/>
</dbReference>
<dbReference type="Proteomes" id="UP000223071">
    <property type="component" value="Unassembled WGS sequence"/>
</dbReference>
<dbReference type="CDD" id="cd04301">
    <property type="entry name" value="NAT_SF"/>
    <property type="match status" value="1"/>
</dbReference>
<sequence length="277" mass="30315">MSGGFRVREADAEDAEALAELYAGSGLPGAPGDAAEAARMLQTGAAFLLAEDDAGIAGAVRWREEEGVAWFDLLRSLEPPAGAELVRTVGRRTQDRGLRLARCRAPDTPGMAAYFARLGYLPVRRERAEDGRALLVLERRLPLLTVREQRRGDAAAIARLTGADPWPFEQGARPGWFVAADGERVVGVISVYDAGGGLAELAEPVVEAGYEGRGLEAWMAERAREWAQTNGFHTCVLQATPRMRALRRALEDRLWQLEGDRFVHRRPRAAEEDGAER</sequence>
<gene>
    <name evidence="2" type="ORF">A9A59_0259</name>
</gene>
<evidence type="ECO:0000259" key="1">
    <source>
        <dbReference type="PROSITE" id="PS51186"/>
    </source>
</evidence>
<protein>
    <submittedName>
        <fullName evidence="2">Acetyltransferase (GNAT) family protein</fullName>
    </submittedName>
</protein>
<organism evidence="2 3">
    <name type="scientific">Tepidiforma thermophila (strain KCTC 52669 / CGMCC 1.13589 / G233)</name>
    <dbReference type="NCBI Taxonomy" id="2761530"/>
    <lineage>
        <taxon>Bacteria</taxon>
        <taxon>Bacillati</taxon>
        <taxon>Chloroflexota</taxon>
        <taxon>Tepidiformia</taxon>
        <taxon>Tepidiformales</taxon>
        <taxon>Tepidiformaceae</taxon>
        <taxon>Tepidiforma</taxon>
    </lineage>
</organism>